<comment type="caution">
    <text evidence="1">The sequence shown here is derived from an EMBL/GenBank/DDBJ whole genome shotgun (WGS) entry which is preliminary data.</text>
</comment>
<proteinExistence type="predicted"/>
<accession>X0SQ19</accession>
<organism evidence="1">
    <name type="scientific">marine sediment metagenome</name>
    <dbReference type="NCBI Taxonomy" id="412755"/>
    <lineage>
        <taxon>unclassified sequences</taxon>
        <taxon>metagenomes</taxon>
        <taxon>ecological metagenomes</taxon>
    </lineage>
</organism>
<dbReference type="Gene3D" id="3.90.1150.10">
    <property type="entry name" value="Aspartate Aminotransferase, domain 1"/>
    <property type="match status" value="1"/>
</dbReference>
<reference evidence="1" key="1">
    <citation type="journal article" date="2014" name="Front. Microbiol.">
        <title>High frequency of phylogenetically diverse reductive dehalogenase-homologous genes in deep subseafloor sedimentary metagenomes.</title>
        <authorList>
            <person name="Kawai M."/>
            <person name="Futagami T."/>
            <person name="Toyoda A."/>
            <person name="Takaki Y."/>
            <person name="Nishi S."/>
            <person name="Hori S."/>
            <person name="Arai W."/>
            <person name="Tsubouchi T."/>
            <person name="Morono Y."/>
            <person name="Uchiyama I."/>
            <person name="Ito T."/>
            <person name="Fujiyama A."/>
            <person name="Inagaki F."/>
            <person name="Takami H."/>
        </authorList>
    </citation>
    <scope>NUCLEOTIDE SEQUENCE</scope>
    <source>
        <strain evidence="1">Expedition CK06-06</strain>
    </source>
</reference>
<dbReference type="EMBL" id="BARS01006096">
    <property type="protein sequence ID" value="GAF83174.1"/>
    <property type="molecule type" value="Genomic_DNA"/>
</dbReference>
<dbReference type="AlphaFoldDB" id="X0SQ19"/>
<evidence type="ECO:0008006" key="2">
    <source>
        <dbReference type="Google" id="ProtNLM"/>
    </source>
</evidence>
<evidence type="ECO:0000313" key="1">
    <source>
        <dbReference type="EMBL" id="GAF83174.1"/>
    </source>
</evidence>
<gene>
    <name evidence="1" type="ORF">S01H1_11922</name>
</gene>
<protein>
    <recommendedName>
        <fullName evidence="2">Glutamate-1-semialdehyde 2,1-aminomutase</fullName>
    </recommendedName>
</protein>
<sequence>MLFCEFTDKEIAYSPRDLKEADKEKQRKLCSLLLEEGVMLGPPARWYISGGLTEADVDKTLEIADRVVGKL</sequence>
<dbReference type="InterPro" id="IPR015422">
    <property type="entry name" value="PyrdxlP-dep_Trfase_small"/>
</dbReference>
<name>X0SQ19_9ZZZZ</name>